<dbReference type="PROSITE" id="PS50850">
    <property type="entry name" value="MFS"/>
    <property type="match status" value="1"/>
</dbReference>
<feature type="transmembrane region" description="Helical" evidence="7">
    <location>
        <begin position="183"/>
        <end position="204"/>
    </location>
</feature>
<evidence type="ECO:0000313" key="10">
    <source>
        <dbReference type="WBParaSite" id="ACRNAN_Path_1591.g6176.t1"/>
    </source>
</evidence>
<dbReference type="NCBIfam" id="TIGR00879">
    <property type="entry name" value="SP"/>
    <property type="match status" value="1"/>
</dbReference>
<dbReference type="InterPro" id="IPR045263">
    <property type="entry name" value="GLUT"/>
</dbReference>
<sequence length="392" mass="42599">MGRKGALLLNNIFWIIGTALMTGAKYVNAYPLLVIGRTIIGIGCGIAGGVGPVYILEISPILYRGTFGSLHQLIFCTSLLISQILGLPYLLGTAERWPLIFGFAAFPIGLQLLLLPFCPESPKYNLVIKRKLKKAEEDLMRLRQNDDVSAELYLMSAEAEAAKKVPQVTIFQLFTHVYLKQTLLALLLMAALQLSGINAIFFYSTAIFKGAGLTGLMPFYATLGVSAANVIQTAISGKLVDHPKLGRRILELCGLGLMFFSTLALVGAMSLSESTSEPLKKIGSYGSMAVIFLFVIGFATGPGPIPWFFVSEIFPSHARGSASALASSFAWVTGFLVGIVFLPVNNIIGHYSFLIFSTMLAIIIFLTYKYMPETKGKTVEEVEAELKGRKRG</sequence>
<keyword evidence="3 7" id="KW-0812">Transmembrane</keyword>
<feature type="transmembrane region" description="Helical" evidence="7">
    <location>
        <begin position="216"/>
        <end position="237"/>
    </location>
</feature>
<protein>
    <submittedName>
        <fullName evidence="10">Major facilitator superfamily (MFS) profile domain-containing protein</fullName>
    </submittedName>
</protein>
<proteinExistence type="inferred from homology"/>
<feature type="transmembrane region" description="Helical" evidence="7">
    <location>
        <begin position="39"/>
        <end position="58"/>
    </location>
</feature>
<dbReference type="PROSITE" id="PS00217">
    <property type="entry name" value="SUGAR_TRANSPORT_2"/>
    <property type="match status" value="1"/>
</dbReference>
<dbReference type="InterPro" id="IPR003663">
    <property type="entry name" value="Sugar/inositol_transpt"/>
</dbReference>
<dbReference type="InterPro" id="IPR020846">
    <property type="entry name" value="MFS_dom"/>
</dbReference>
<accession>A0A914C2H6</accession>
<dbReference type="PRINTS" id="PR00171">
    <property type="entry name" value="SUGRTRNSPORT"/>
</dbReference>
<dbReference type="GO" id="GO:0016020">
    <property type="term" value="C:membrane"/>
    <property type="evidence" value="ECO:0007669"/>
    <property type="project" value="UniProtKB-SubCell"/>
</dbReference>
<keyword evidence="4 7" id="KW-1133">Transmembrane helix</keyword>
<feature type="transmembrane region" description="Helical" evidence="7">
    <location>
        <begin position="322"/>
        <end position="342"/>
    </location>
</feature>
<evidence type="ECO:0000259" key="8">
    <source>
        <dbReference type="PROSITE" id="PS50850"/>
    </source>
</evidence>
<dbReference type="WBParaSite" id="ACRNAN_Path_1591.g6176.t1">
    <property type="protein sequence ID" value="ACRNAN_Path_1591.g6176.t1"/>
    <property type="gene ID" value="ACRNAN_Path_1591.g6176"/>
</dbReference>
<dbReference type="SUPFAM" id="SSF103473">
    <property type="entry name" value="MFS general substrate transporter"/>
    <property type="match status" value="1"/>
</dbReference>
<feature type="domain" description="Major facilitator superfamily (MFS) profile" evidence="8">
    <location>
        <begin position="1"/>
        <end position="375"/>
    </location>
</feature>
<dbReference type="PANTHER" id="PTHR23503:SF8">
    <property type="entry name" value="FACILITATED GLUCOSE TRANSPORTER PROTEIN 1"/>
    <property type="match status" value="1"/>
</dbReference>
<feature type="transmembrane region" description="Helical" evidence="7">
    <location>
        <begin position="97"/>
        <end position="118"/>
    </location>
</feature>
<feature type="transmembrane region" description="Helical" evidence="7">
    <location>
        <begin position="70"/>
        <end position="91"/>
    </location>
</feature>
<keyword evidence="5 7" id="KW-0472">Membrane</keyword>
<organism evidence="9 10">
    <name type="scientific">Acrobeloides nanus</name>
    <dbReference type="NCBI Taxonomy" id="290746"/>
    <lineage>
        <taxon>Eukaryota</taxon>
        <taxon>Metazoa</taxon>
        <taxon>Ecdysozoa</taxon>
        <taxon>Nematoda</taxon>
        <taxon>Chromadorea</taxon>
        <taxon>Rhabditida</taxon>
        <taxon>Tylenchina</taxon>
        <taxon>Cephalobomorpha</taxon>
        <taxon>Cephaloboidea</taxon>
        <taxon>Cephalobidae</taxon>
        <taxon>Acrobeloides</taxon>
    </lineage>
</organism>
<dbReference type="AlphaFoldDB" id="A0A914C2H6"/>
<evidence type="ECO:0000256" key="6">
    <source>
        <dbReference type="RuleBase" id="RU003346"/>
    </source>
</evidence>
<dbReference type="InterPro" id="IPR005828">
    <property type="entry name" value="MFS_sugar_transport-like"/>
</dbReference>
<feature type="transmembrane region" description="Helical" evidence="7">
    <location>
        <begin position="348"/>
        <end position="368"/>
    </location>
</feature>
<feature type="transmembrane region" description="Helical" evidence="7">
    <location>
        <begin position="7"/>
        <end position="27"/>
    </location>
</feature>
<keyword evidence="9" id="KW-1185">Reference proteome</keyword>
<name>A0A914C2H6_9BILA</name>
<dbReference type="Gene3D" id="1.20.1250.20">
    <property type="entry name" value="MFS general substrate transporter like domains"/>
    <property type="match status" value="1"/>
</dbReference>
<evidence type="ECO:0000256" key="3">
    <source>
        <dbReference type="ARBA" id="ARBA00022692"/>
    </source>
</evidence>
<dbReference type="InterPro" id="IPR005829">
    <property type="entry name" value="Sugar_transporter_CS"/>
</dbReference>
<evidence type="ECO:0000256" key="4">
    <source>
        <dbReference type="ARBA" id="ARBA00022989"/>
    </source>
</evidence>
<evidence type="ECO:0000256" key="5">
    <source>
        <dbReference type="ARBA" id="ARBA00023136"/>
    </source>
</evidence>
<dbReference type="PANTHER" id="PTHR23503">
    <property type="entry name" value="SOLUTE CARRIER FAMILY 2"/>
    <property type="match status" value="1"/>
</dbReference>
<evidence type="ECO:0000256" key="2">
    <source>
        <dbReference type="ARBA" id="ARBA00022448"/>
    </source>
</evidence>
<evidence type="ECO:0000256" key="1">
    <source>
        <dbReference type="ARBA" id="ARBA00004141"/>
    </source>
</evidence>
<feature type="transmembrane region" description="Helical" evidence="7">
    <location>
        <begin position="249"/>
        <end position="269"/>
    </location>
</feature>
<dbReference type="Proteomes" id="UP000887540">
    <property type="component" value="Unplaced"/>
</dbReference>
<feature type="transmembrane region" description="Helical" evidence="7">
    <location>
        <begin position="289"/>
        <end position="310"/>
    </location>
</feature>
<dbReference type="Pfam" id="PF00083">
    <property type="entry name" value="Sugar_tr"/>
    <property type="match status" value="1"/>
</dbReference>
<dbReference type="GO" id="GO:0015149">
    <property type="term" value="F:hexose transmembrane transporter activity"/>
    <property type="evidence" value="ECO:0007669"/>
    <property type="project" value="TreeGrafter"/>
</dbReference>
<comment type="subcellular location">
    <subcellularLocation>
        <location evidence="1">Membrane</location>
        <topology evidence="1">Multi-pass membrane protein</topology>
    </subcellularLocation>
</comment>
<evidence type="ECO:0000256" key="7">
    <source>
        <dbReference type="SAM" id="Phobius"/>
    </source>
</evidence>
<reference evidence="10" key="1">
    <citation type="submission" date="2022-11" db="UniProtKB">
        <authorList>
            <consortium name="WormBaseParasite"/>
        </authorList>
    </citation>
    <scope>IDENTIFICATION</scope>
</reference>
<dbReference type="InterPro" id="IPR036259">
    <property type="entry name" value="MFS_trans_sf"/>
</dbReference>
<comment type="similarity">
    <text evidence="6">Belongs to the major facilitator superfamily. Sugar transporter (TC 2.A.1.1) family.</text>
</comment>
<evidence type="ECO:0000313" key="9">
    <source>
        <dbReference type="Proteomes" id="UP000887540"/>
    </source>
</evidence>
<keyword evidence="2 6" id="KW-0813">Transport</keyword>